<proteinExistence type="predicted"/>
<protein>
    <submittedName>
        <fullName evidence="2">Uncharacterized protein</fullName>
    </submittedName>
</protein>
<accession>E0S5Q6</accession>
<reference evidence="2 3" key="2">
    <citation type="journal article" date="2012" name="Proc. Natl. Acad. Sci. U.S.A.">
        <title>Gain and loss of multiple functionally related, horizontally transferred genes in the reduced genomes of two microsporidian parasites.</title>
        <authorList>
            <person name="Pombert J.-F."/>
            <person name="Selman M."/>
            <person name="Burki F."/>
            <person name="Bardell F.T."/>
            <person name="Farinelli L."/>
            <person name="Solter L.F."/>
            <person name="Whitman D.W."/>
            <person name="Weiss L.M."/>
            <person name="Corradi N."/>
            <person name="Keeling P.J."/>
        </authorList>
    </citation>
    <scope>NUCLEOTIDE SEQUENCE [LARGE SCALE GENOMIC DNA]</scope>
    <source>
        <strain evidence="2 3">ATCC 50506</strain>
    </source>
</reference>
<dbReference type="HOGENOM" id="CLU_601323_0_0_1"/>
<keyword evidence="1" id="KW-0175">Coiled coil</keyword>
<feature type="coiled-coil region" evidence="1">
    <location>
        <begin position="382"/>
        <end position="409"/>
    </location>
</feature>
<evidence type="ECO:0000256" key="1">
    <source>
        <dbReference type="SAM" id="Coils"/>
    </source>
</evidence>
<reference evidence="2 3" key="1">
    <citation type="journal article" date="2010" name="Nat. Commun.">
        <title>The complete sequence of the smallest known nuclear genome from the microsporidian Encephalitozoon intestinalis.</title>
        <authorList>
            <person name="Corradi N."/>
            <person name="Pombert J.-F."/>
            <person name="Farinelli L."/>
            <person name="Didier E.S."/>
            <person name="Keeling P.J."/>
        </authorList>
    </citation>
    <scope>NUCLEOTIDE SEQUENCE [LARGE SCALE GENOMIC DNA]</scope>
    <source>
        <strain evidence="2 3">ATCC 50506</strain>
    </source>
</reference>
<dbReference type="EMBL" id="CP001943">
    <property type="protein sequence ID" value="ADM11041.1"/>
    <property type="molecule type" value="Genomic_DNA"/>
</dbReference>
<sequence length="455" mass="53438">MQVSYIEKETIDELRISTSIGDKIFFIRGMELVSKSIYAYDSEKIHKTFEDRVDYICYFNEMILALCGNILYKHRVLGEEVILCGTCQLLEPPIKICVSGGPEEKEGYAVCFLYRNKRIEVFSDDIERVVVRCKGDVAKEDEIIDFAIEDGVSWFLSQSGRIYRTHSFVISRVVLLNRPVRMIPEPSYFDGTINKILAKRGRLYVCYEEGFEVYDIGKDVLVLNYTYKTRDFELYAWENVYCLESNLLIVDEMPRVIASVRVHKMFGDIGISRDRILFIKRVEECKRADVKLLKEEDADKRTKEMFRIVENDIKIPEIELSENGREVSEKGFLIVQKMINEFESKILDVYRRIYFELVTLNESFGEKITGLNAENDLILRKVEVLDRRKNDLVERLQKLSEKMEDVVSRIQIDGSKTRRLAKMVDKAIDEISYKKYEKYSRILKLQREVLNRKMV</sequence>
<dbReference type="Proteomes" id="UP000002313">
    <property type="component" value="Chromosome II"/>
</dbReference>
<dbReference type="RefSeq" id="XP_003072401.1">
    <property type="nucleotide sequence ID" value="XM_003072355.1"/>
</dbReference>
<dbReference type="OrthoDB" id="2191542at2759"/>
<dbReference type="VEuPathDB" id="MicrosporidiaDB:Eint_020400"/>
<dbReference type="KEGG" id="ein:Eint_020400"/>
<dbReference type="AlphaFoldDB" id="E0S5Q6"/>
<evidence type="ECO:0000313" key="3">
    <source>
        <dbReference type="Proteomes" id="UP000002313"/>
    </source>
</evidence>
<organism evidence="2 3">
    <name type="scientific">Encephalitozoon intestinalis (strain ATCC 50506)</name>
    <name type="common">Microsporidian parasite</name>
    <name type="synonym">Septata intestinalis</name>
    <dbReference type="NCBI Taxonomy" id="876142"/>
    <lineage>
        <taxon>Eukaryota</taxon>
        <taxon>Fungi</taxon>
        <taxon>Fungi incertae sedis</taxon>
        <taxon>Microsporidia</taxon>
        <taxon>Unikaryonidae</taxon>
        <taxon>Encephalitozoon</taxon>
    </lineage>
</organism>
<gene>
    <name evidence="2" type="ORF">Eint_020400</name>
</gene>
<dbReference type="GeneID" id="9698724"/>
<keyword evidence="3" id="KW-1185">Reference proteome</keyword>
<evidence type="ECO:0000313" key="2">
    <source>
        <dbReference type="EMBL" id="ADM11041.1"/>
    </source>
</evidence>
<name>E0S5Q6_ENCIT</name>